<feature type="transmembrane region" description="Helical" evidence="1">
    <location>
        <begin position="65"/>
        <end position="91"/>
    </location>
</feature>
<dbReference type="EMBL" id="JAFJYH010000073">
    <property type="protein sequence ID" value="KAG4421005.1"/>
    <property type="molecule type" value="Genomic_DNA"/>
</dbReference>
<dbReference type="AlphaFoldDB" id="A0A8H7TG41"/>
<evidence type="ECO:0000256" key="1">
    <source>
        <dbReference type="SAM" id="Phobius"/>
    </source>
</evidence>
<keyword evidence="1" id="KW-0812">Transmembrane</keyword>
<evidence type="ECO:0000313" key="2">
    <source>
        <dbReference type="EMBL" id="KAG4421005.1"/>
    </source>
</evidence>
<keyword evidence="1" id="KW-1133">Transmembrane helix</keyword>
<sequence length="140" mass="15882">MALLAFIASLPHHFKELCFNFVLNFALNEVRYFPLLEHADDLYRSGQLAAKSQCPPTISDKLEVIALLGTFTMAIIDAMFMLTFACSLAYLSNFHMPKALEIITEGPPEERYRRLKELCAKYNVPLEDELEMGTSMKGEV</sequence>
<protein>
    <submittedName>
        <fullName evidence="2">Uncharacterized protein</fullName>
    </submittedName>
</protein>
<comment type="caution">
    <text evidence="2">The sequence shown here is derived from an EMBL/GenBank/DDBJ whole genome shotgun (WGS) entry which is preliminary data.</text>
</comment>
<name>A0A8H7TG41_9HELO</name>
<evidence type="ECO:0000313" key="3">
    <source>
        <dbReference type="Proteomes" id="UP000664132"/>
    </source>
</evidence>
<keyword evidence="3" id="KW-1185">Reference proteome</keyword>
<gene>
    <name evidence="2" type="ORF">IFR04_005874</name>
</gene>
<proteinExistence type="predicted"/>
<organism evidence="2 3">
    <name type="scientific">Cadophora malorum</name>
    <dbReference type="NCBI Taxonomy" id="108018"/>
    <lineage>
        <taxon>Eukaryota</taxon>
        <taxon>Fungi</taxon>
        <taxon>Dikarya</taxon>
        <taxon>Ascomycota</taxon>
        <taxon>Pezizomycotina</taxon>
        <taxon>Leotiomycetes</taxon>
        <taxon>Helotiales</taxon>
        <taxon>Ploettnerulaceae</taxon>
        <taxon>Cadophora</taxon>
    </lineage>
</organism>
<reference evidence="2" key="1">
    <citation type="submission" date="2021-02" db="EMBL/GenBank/DDBJ databases">
        <title>Genome sequence Cadophora malorum strain M34.</title>
        <authorList>
            <person name="Stefanovic E."/>
            <person name="Vu D."/>
            <person name="Scully C."/>
            <person name="Dijksterhuis J."/>
            <person name="Roader J."/>
            <person name="Houbraken J."/>
        </authorList>
    </citation>
    <scope>NUCLEOTIDE SEQUENCE</scope>
    <source>
        <strain evidence="2">M34</strain>
    </source>
</reference>
<accession>A0A8H7TG41</accession>
<dbReference type="Proteomes" id="UP000664132">
    <property type="component" value="Unassembled WGS sequence"/>
</dbReference>
<keyword evidence="1" id="KW-0472">Membrane</keyword>